<reference evidence="2" key="1">
    <citation type="submission" date="2016-10" db="EMBL/GenBank/DDBJ databases">
        <authorList>
            <person name="Varghese N."/>
            <person name="Submissions S."/>
        </authorList>
    </citation>
    <scope>NUCLEOTIDE SEQUENCE [LARGE SCALE GENOMIC DNA]</scope>
    <source>
        <strain evidence="2">CGMCC 1.8975</strain>
    </source>
</reference>
<dbReference type="RefSeq" id="WP_092738422.1">
    <property type="nucleotide sequence ID" value="NZ_FNOV01000003.1"/>
</dbReference>
<gene>
    <name evidence="1" type="ORF">SAMN04488069_10383</name>
</gene>
<organism evidence="1 2">
    <name type="scientific">Hymenobacter psychrophilus</name>
    <dbReference type="NCBI Taxonomy" id="651662"/>
    <lineage>
        <taxon>Bacteria</taxon>
        <taxon>Pseudomonadati</taxon>
        <taxon>Bacteroidota</taxon>
        <taxon>Cytophagia</taxon>
        <taxon>Cytophagales</taxon>
        <taxon>Hymenobacteraceae</taxon>
        <taxon>Hymenobacter</taxon>
    </lineage>
</organism>
<proteinExistence type="predicted"/>
<dbReference type="PROSITE" id="PS51257">
    <property type="entry name" value="PROKAR_LIPOPROTEIN"/>
    <property type="match status" value="1"/>
</dbReference>
<evidence type="ECO:0000313" key="1">
    <source>
        <dbReference type="EMBL" id="SDX76572.1"/>
    </source>
</evidence>
<dbReference type="AlphaFoldDB" id="A0A1H3ECT7"/>
<dbReference type="EMBL" id="FNOV01000003">
    <property type="protein sequence ID" value="SDX76572.1"/>
    <property type="molecule type" value="Genomic_DNA"/>
</dbReference>
<keyword evidence="2" id="KW-1185">Reference proteome</keyword>
<dbReference type="Proteomes" id="UP000199249">
    <property type="component" value="Unassembled WGS sequence"/>
</dbReference>
<evidence type="ECO:0008006" key="3">
    <source>
        <dbReference type="Google" id="ProtNLM"/>
    </source>
</evidence>
<evidence type="ECO:0000313" key="2">
    <source>
        <dbReference type="Proteomes" id="UP000199249"/>
    </source>
</evidence>
<name>A0A1H3ECT7_9BACT</name>
<accession>A0A1H3ECT7</accession>
<protein>
    <recommendedName>
        <fullName evidence="3">Outer membrane protein beta-barrel domain-containing protein</fullName>
    </recommendedName>
</protein>
<sequence>MRLLLFLKTVLLGLLISLMMGCSVYEPLRPAAPLLRAKGEAEVAVGGYLSGRLEGSAAYSPLNHLVLRAAGGMTVNQGESAGFRNRQFELGMGTYRQLPADWLIGGGGGYGRGEGNRAFTREGFGSNRDTTSYFDYAARYHTVFADAFLAHEGSWTTWGVAYRLSQVRFASLTNNGLPLPLRRMTRNEPMVFVRFGGWHKGKRWWQVQVATSLSWSSDYMAGRGAYLPQPLADTKEARVLTSVGLVVYPHLLARRAGE</sequence>
<dbReference type="OrthoDB" id="875142at2"/>